<dbReference type="HOGENOM" id="CLU_2159433_0_0_1"/>
<proteinExistence type="predicted"/>
<gene>
    <name evidence="2" type="ORF">M404DRAFT_311529</name>
</gene>
<evidence type="ECO:0000256" key="1">
    <source>
        <dbReference type="SAM" id="MobiDB-lite"/>
    </source>
</evidence>
<dbReference type="AlphaFoldDB" id="A0A0C3IET8"/>
<organism evidence="2 3">
    <name type="scientific">Pisolithus tinctorius Marx 270</name>
    <dbReference type="NCBI Taxonomy" id="870435"/>
    <lineage>
        <taxon>Eukaryota</taxon>
        <taxon>Fungi</taxon>
        <taxon>Dikarya</taxon>
        <taxon>Basidiomycota</taxon>
        <taxon>Agaricomycotina</taxon>
        <taxon>Agaricomycetes</taxon>
        <taxon>Agaricomycetidae</taxon>
        <taxon>Boletales</taxon>
        <taxon>Sclerodermatineae</taxon>
        <taxon>Pisolithaceae</taxon>
        <taxon>Pisolithus</taxon>
    </lineage>
</organism>
<name>A0A0C3IET8_PISTI</name>
<feature type="region of interest" description="Disordered" evidence="1">
    <location>
        <begin position="1"/>
        <end position="20"/>
    </location>
</feature>
<sequence>MEEHPSAVPNPDWSSGAHTLRTHGDITSSIMCSSVTHPNRRLRQPRSPYYTPSLRNTCLLLGVQRIHNATPKPMNERGTLLTSSQGSVRVSFSRGPKEPLTRIRMSCVPDS</sequence>
<protein>
    <submittedName>
        <fullName evidence="2">Uncharacterized protein</fullName>
    </submittedName>
</protein>
<keyword evidence="3" id="KW-1185">Reference proteome</keyword>
<feature type="region of interest" description="Disordered" evidence="1">
    <location>
        <begin position="69"/>
        <end position="96"/>
    </location>
</feature>
<dbReference type="EMBL" id="KN832064">
    <property type="protein sequence ID" value="KIN95557.1"/>
    <property type="molecule type" value="Genomic_DNA"/>
</dbReference>
<accession>A0A0C3IET8</accession>
<dbReference type="Proteomes" id="UP000054217">
    <property type="component" value="Unassembled WGS sequence"/>
</dbReference>
<reference evidence="3" key="2">
    <citation type="submission" date="2015-01" db="EMBL/GenBank/DDBJ databases">
        <title>Evolutionary Origins and Diversification of the Mycorrhizal Mutualists.</title>
        <authorList>
            <consortium name="DOE Joint Genome Institute"/>
            <consortium name="Mycorrhizal Genomics Consortium"/>
            <person name="Kohler A."/>
            <person name="Kuo A."/>
            <person name="Nagy L.G."/>
            <person name="Floudas D."/>
            <person name="Copeland A."/>
            <person name="Barry K.W."/>
            <person name="Cichocki N."/>
            <person name="Veneault-Fourrey C."/>
            <person name="LaButti K."/>
            <person name="Lindquist E.A."/>
            <person name="Lipzen A."/>
            <person name="Lundell T."/>
            <person name="Morin E."/>
            <person name="Murat C."/>
            <person name="Riley R."/>
            <person name="Ohm R."/>
            <person name="Sun H."/>
            <person name="Tunlid A."/>
            <person name="Henrissat B."/>
            <person name="Grigoriev I.V."/>
            <person name="Hibbett D.S."/>
            <person name="Martin F."/>
        </authorList>
    </citation>
    <scope>NUCLEOTIDE SEQUENCE [LARGE SCALE GENOMIC DNA]</scope>
    <source>
        <strain evidence="3">Marx 270</strain>
    </source>
</reference>
<evidence type="ECO:0000313" key="3">
    <source>
        <dbReference type="Proteomes" id="UP000054217"/>
    </source>
</evidence>
<reference evidence="2 3" key="1">
    <citation type="submission" date="2014-04" db="EMBL/GenBank/DDBJ databases">
        <authorList>
            <consortium name="DOE Joint Genome Institute"/>
            <person name="Kuo A."/>
            <person name="Kohler A."/>
            <person name="Costa M.D."/>
            <person name="Nagy L.G."/>
            <person name="Floudas D."/>
            <person name="Copeland A."/>
            <person name="Barry K.W."/>
            <person name="Cichocki N."/>
            <person name="Veneault-Fourrey C."/>
            <person name="LaButti K."/>
            <person name="Lindquist E.A."/>
            <person name="Lipzen A."/>
            <person name="Lundell T."/>
            <person name="Morin E."/>
            <person name="Murat C."/>
            <person name="Sun H."/>
            <person name="Tunlid A."/>
            <person name="Henrissat B."/>
            <person name="Grigoriev I.V."/>
            <person name="Hibbett D.S."/>
            <person name="Martin F."/>
            <person name="Nordberg H.P."/>
            <person name="Cantor M.N."/>
            <person name="Hua S.X."/>
        </authorList>
    </citation>
    <scope>NUCLEOTIDE SEQUENCE [LARGE SCALE GENOMIC DNA]</scope>
    <source>
        <strain evidence="2 3">Marx 270</strain>
    </source>
</reference>
<evidence type="ECO:0000313" key="2">
    <source>
        <dbReference type="EMBL" id="KIN95557.1"/>
    </source>
</evidence>
<feature type="compositionally biased region" description="Polar residues" evidence="1">
    <location>
        <begin position="80"/>
        <end position="90"/>
    </location>
</feature>
<dbReference type="InParanoid" id="A0A0C3IET8"/>